<dbReference type="EMBL" id="GL349443">
    <property type="protein sequence ID" value="KNC46556.1"/>
    <property type="molecule type" value="Genomic_DNA"/>
</dbReference>
<gene>
    <name evidence="4" type="ORF">AMSG_02991</name>
</gene>
<name>A0A0L0D2Y5_THETB</name>
<dbReference type="STRING" id="461836.A0A0L0D2Y5"/>
<protein>
    <submittedName>
        <fullName evidence="4">Uncharacterized protein</fullName>
    </submittedName>
</protein>
<proteinExistence type="predicted"/>
<dbReference type="OMA" id="HHATTHI"/>
<dbReference type="eggNOG" id="KOG1174">
    <property type="taxonomic scope" value="Eukaryota"/>
</dbReference>
<keyword evidence="1 2" id="KW-0802">TPR repeat</keyword>
<dbReference type="RefSeq" id="XP_013760335.1">
    <property type="nucleotide sequence ID" value="XM_013904881.1"/>
</dbReference>
<feature type="repeat" description="TPR" evidence="2">
    <location>
        <begin position="557"/>
        <end position="590"/>
    </location>
</feature>
<feature type="compositionally biased region" description="Low complexity" evidence="3">
    <location>
        <begin position="196"/>
        <end position="206"/>
    </location>
</feature>
<accession>A0A0L0D2Y5</accession>
<dbReference type="SUPFAM" id="SSF48452">
    <property type="entry name" value="TPR-like"/>
    <property type="match status" value="1"/>
</dbReference>
<evidence type="ECO:0000313" key="5">
    <source>
        <dbReference type="Proteomes" id="UP000054408"/>
    </source>
</evidence>
<dbReference type="Gene3D" id="1.25.40.10">
    <property type="entry name" value="Tetratricopeptide repeat domain"/>
    <property type="match status" value="1"/>
</dbReference>
<dbReference type="AlphaFoldDB" id="A0A0L0D2Y5"/>
<dbReference type="GO" id="GO:0051301">
    <property type="term" value="P:cell division"/>
    <property type="evidence" value="ECO:0007669"/>
    <property type="project" value="TreeGrafter"/>
</dbReference>
<feature type="compositionally biased region" description="Acidic residues" evidence="3">
    <location>
        <begin position="207"/>
        <end position="224"/>
    </location>
</feature>
<evidence type="ECO:0000256" key="1">
    <source>
        <dbReference type="ARBA" id="ARBA00022803"/>
    </source>
</evidence>
<dbReference type="GeneID" id="25562634"/>
<dbReference type="GO" id="GO:0016567">
    <property type="term" value="P:protein ubiquitination"/>
    <property type="evidence" value="ECO:0007669"/>
    <property type="project" value="TreeGrafter"/>
</dbReference>
<feature type="region of interest" description="Disordered" evidence="3">
    <location>
        <begin position="187"/>
        <end position="229"/>
    </location>
</feature>
<dbReference type="PANTHER" id="PTHR12558:SF36">
    <property type="entry name" value="ANAPHASE-PROMOTING COMPLEX SUBUNIT 7"/>
    <property type="match status" value="1"/>
</dbReference>
<dbReference type="GO" id="GO:0045842">
    <property type="term" value="P:positive regulation of mitotic metaphase/anaphase transition"/>
    <property type="evidence" value="ECO:0007669"/>
    <property type="project" value="TreeGrafter"/>
</dbReference>
<sequence>MTTAQLVQVQALLSGGDPHSAAALGALVAASASRTPFAARTAAVAAAAATAAASAPPLPRVSPWAALSSAPSAPGTTAAASAYTRALSLAGPDASPELLFDAAAAFAAARLWRRAAEALALVPFASRSLAAHLLAGSLSRVLHDAAAARDAYTAALDANAYALDAIDALAELGVPATELKAHLGDALAASPPPRAPASRLRPQGSNNEDDDDDELHWSDSDEDREPAPGSCVPPSWLGLYADAAAAYWSHDFDRAAEAYGSLLSLFPACVAFKRRLAAALWNAGAGHDALAHFAASVDAAPSEPESVDLYALALYEAKDKATLATLANRLLDAAATPSGLWPADPAGELGEPRRAAKAGAPAILVGLAAPQHLVAVAVFFAATDRIATAKKLLERAAVIDPHHATTHIARGRIAMSNTKYSARPSFVAANYARGGSDPTIPPAKGETPRFPHPGVLDGIVAANMAIFEFRGALAAAKCALYLAPESPQSLTLVATVLGSRKEGRAKAESLLLAAIERAPRYHRPLELLVDLYVVDERFDDAIALLRDSLQASVHSAQLLHTLLGEVLTEAGSLNEALVHYHLAVSLDPSSERASLGLERLDALISGDDGDDVTASPPE</sequence>
<evidence type="ECO:0000256" key="3">
    <source>
        <dbReference type="SAM" id="MobiDB-lite"/>
    </source>
</evidence>
<dbReference type="PROSITE" id="PS50005">
    <property type="entry name" value="TPR"/>
    <property type="match status" value="1"/>
</dbReference>
<keyword evidence="5" id="KW-1185">Reference proteome</keyword>
<dbReference type="InterPro" id="IPR019734">
    <property type="entry name" value="TPR_rpt"/>
</dbReference>
<evidence type="ECO:0000313" key="4">
    <source>
        <dbReference type="EMBL" id="KNC46556.1"/>
    </source>
</evidence>
<dbReference type="Proteomes" id="UP000054408">
    <property type="component" value="Unassembled WGS sequence"/>
</dbReference>
<evidence type="ECO:0000256" key="2">
    <source>
        <dbReference type="PROSITE-ProRule" id="PRU00339"/>
    </source>
</evidence>
<dbReference type="OrthoDB" id="308440at2759"/>
<dbReference type="InterPro" id="IPR011990">
    <property type="entry name" value="TPR-like_helical_dom_sf"/>
</dbReference>
<organism evidence="4 5">
    <name type="scientific">Thecamonas trahens ATCC 50062</name>
    <dbReference type="NCBI Taxonomy" id="461836"/>
    <lineage>
        <taxon>Eukaryota</taxon>
        <taxon>Apusozoa</taxon>
        <taxon>Apusomonadida</taxon>
        <taxon>Apusomonadidae</taxon>
        <taxon>Thecamonas</taxon>
    </lineage>
</organism>
<dbReference type="SMART" id="SM00028">
    <property type="entry name" value="TPR"/>
    <property type="match status" value="4"/>
</dbReference>
<dbReference type="PANTHER" id="PTHR12558">
    <property type="entry name" value="CELL DIVISION CYCLE 16,23,27"/>
    <property type="match status" value="1"/>
</dbReference>
<dbReference type="GO" id="GO:0005680">
    <property type="term" value="C:anaphase-promoting complex"/>
    <property type="evidence" value="ECO:0007669"/>
    <property type="project" value="TreeGrafter"/>
</dbReference>
<reference evidence="4 5" key="1">
    <citation type="submission" date="2010-05" db="EMBL/GenBank/DDBJ databases">
        <title>The Genome Sequence of Thecamonas trahens ATCC 50062.</title>
        <authorList>
            <consortium name="The Broad Institute Genome Sequencing Platform"/>
            <person name="Russ C."/>
            <person name="Cuomo C."/>
            <person name="Shea T."/>
            <person name="Young S.K."/>
            <person name="Zeng Q."/>
            <person name="Koehrsen M."/>
            <person name="Haas B."/>
            <person name="Borodovsky M."/>
            <person name="Guigo R."/>
            <person name="Alvarado L."/>
            <person name="Berlin A."/>
            <person name="Bochicchio J."/>
            <person name="Borenstein D."/>
            <person name="Chapman S."/>
            <person name="Chen Z."/>
            <person name="Freedman E."/>
            <person name="Gellesch M."/>
            <person name="Goldberg J."/>
            <person name="Griggs A."/>
            <person name="Gujja S."/>
            <person name="Heilman E."/>
            <person name="Heiman D."/>
            <person name="Hepburn T."/>
            <person name="Howarth C."/>
            <person name="Jen D."/>
            <person name="Larson L."/>
            <person name="Mehta T."/>
            <person name="Park D."/>
            <person name="Pearson M."/>
            <person name="Roberts A."/>
            <person name="Saif S."/>
            <person name="Shenoy N."/>
            <person name="Sisk P."/>
            <person name="Stolte C."/>
            <person name="Sykes S."/>
            <person name="Thomson T."/>
            <person name="Walk T."/>
            <person name="White J."/>
            <person name="Yandava C."/>
            <person name="Burger G."/>
            <person name="Gray M.W."/>
            <person name="Holland P.W.H."/>
            <person name="King N."/>
            <person name="Lang F.B.F."/>
            <person name="Roger A.J."/>
            <person name="Ruiz-Trillo I."/>
            <person name="Lander E."/>
            <person name="Nusbaum C."/>
        </authorList>
    </citation>
    <scope>NUCLEOTIDE SEQUENCE [LARGE SCALE GENOMIC DNA]</scope>
    <source>
        <strain evidence="4 5">ATCC 50062</strain>
    </source>
</reference>